<dbReference type="FunFam" id="1.10.418.10:FF:000020">
    <property type="entry name" value="Cytospin-A isoform 1"/>
    <property type="match status" value="1"/>
</dbReference>
<feature type="region of interest" description="Disordered" evidence="4">
    <location>
        <begin position="168"/>
        <end position="195"/>
    </location>
</feature>
<feature type="region of interest" description="Disordered" evidence="4">
    <location>
        <begin position="939"/>
        <end position="976"/>
    </location>
</feature>
<evidence type="ECO:0000256" key="4">
    <source>
        <dbReference type="SAM" id="MobiDB-lite"/>
    </source>
</evidence>
<keyword evidence="7" id="KW-1185">Reference proteome</keyword>
<dbReference type="Pfam" id="PF00307">
    <property type="entry name" value="CH"/>
    <property type="match status" value="1"/>
</dbReference>
<dbReference type="Proteomes" id="UP000678393">
    <property type="component" value="Unassembled WGS sequence"/>
</dbReference>
<protein>
    <recommendedName>
        <fullName evidence="5">Calponin-homology (CH) domain-containing protein</fullName>
    </recommendedName>
</protein>
<feature type="domain" description="Calponin-homology (CH)" evidence="5">
    <location>
        <begin position="1031"/>
        <end position="1136"/>
    </location>
</feature>
<dbReference type="CDD" id="cd21199">
    <property type="entry name" value="CH_CYTS"/>
    <property type="match status" value="1"/>
</dbReference>
<evidence type="ECO:0000313" key="7">
    <source>
        <dbReference type="Proteomes" id="UP000678393"/>
    </source>
</evidence>
<dbReference type="InterPro" id="IPR050540">
    <property type="entry name" value="F-actin_Monoox_Mical"/>
</dbReference>
<comment type="caution">
    <text evidence="6">The sequence shown here is derived from an EMBL/GenBank/DDBJ whole genome shotgun (WGS) entry which is preliminary data.</text>
</comment>
<feature type="compositionally biased region" description="Polar residues" evidence="4">
    <location>
        <begin position="170"/>
        <end position="179"/>
    </location>
</feature>
<reference evidence="6" key="1">
    <citation type="submission" date="2021-04" db="EMBL/GenBank/DDBJ databases">
        <authorList>
            <consortium name="Molecular Ecology Group"/>
        </authorList>
    </citation>
    <scope>NUCLEOTIDE SEQUENCE</scope>
</reference>
<dbReference type="EMBL" id="CAJHNH020000693">
    <property type="protein sequence ID" value="CAG5119370.1"/>
    <property type="molecule type" value="Genomic_DNA"/>
</dbReference>
<evidence type="ECO:0000313" key="6">
    <source>
        <dbReference type="EMBL" id="CAG5119370.1"/>
    </source>
</evidence>
<evidence type="ECO:0000256" key="2">
    <source>
        <dbReference type="ARBA" id="ARBA00023054"/>
    </source>
</evidence>
<feature type="coiled-coil region" evidence="3">
    <location>
        <begin position="524"/>
        <end position="600"/>
    </location>
</feature>
<dbReference type="SMART" id="SM00033">
    <property type="entry name" value="CH"/>
    <property type="match status" value="1"/>
</dbReference>
<sequence>MKKQERCVRAAATVGPGAGNSASVNKAANTVPTTTVCGSTANIISSGACLAANPAVSIITSEGVTEQAMGMKHSKSDHSGLSHKDRFKDKTSVAKKFISKSQENLSSQGKTASLTTVVESPQPVSLLTKTEADLAEKNKENLAIRVRERNSVIMKSKAGKLNSLAANMRKASSTQSIDRTSLKSSSSKSSSNLAIKRAQSTQNICKDKFLKKRTSAPADVMAFNAELLANFEKEKKILEGRISELTKVAESRKGEIEKYKYEVKRLKDQISCSESREEMELLRNQNKLLVDRLQELGFPAEQITDSEKLMMKNSCADTADSHDNTSDIYLQTCLSCYSISTDGGHTKSHTNPINITFVGVSEKTLLSEVDGSDLHRSTSLSASEPGMSLPDLCGTPDHPSVLSLDTANWDKQSNKSANSDGAISEASLACLTERILQMEETNYSTTEELQATLQELGDLQDAVNELTEDNTKLTDEKAVLLESLCTQTVKLENARFHLEHLKHLLISGDLPDKSDRDDHLLGLLKSAQEEREELMRKQTEWCNAVHCLESECKEAQEAEEKMRGKYSVLKLAHTSLKAEKEALEKQLLEMKEAQTAEQTEVTRLKTFLENERSKVTEFETTRHAHDKNDLEALLHTARLDKDRAEQKLTDLIEALALSQHEVIRLKDCLSSKEQELTEICNSAKTQMSVLQSRLDAVEKEKLESERKEDILRKHADQLESDCDRYKEEKRSLTVKLQEAQSELRCTKQQKQIMEAELQEISSKHDVESEEWKQFQRDLQTAVVIANNFSQETQDKMDAITGENSQEMDKLRQENIILKQTREDSSLKQSILTNAELKGKVLTSMDRELAALREGRPHMDQRSQSISVKSLIRSIEEQVKSGCSSIHSSHSESRRSSNSSDISIASLKEFVKSPALSLSVSEGPGSPTNDFSLRPSFMKCKTSEKSPNARPASDGASAAGMPSPEGPAQQLQGSTADAGEPVAVGKVVTQISSILKDRTTPRRSSGIVEVDVPKKETPGKDPLASLAKLMKGSKRNALLKWCQLKTIPYSNTDITNFSSSWNDGLGFCALLHSYVPEKIPYCELTSEDKRRNLTIAFSAGESVGIKATLNINDMVSMERPDWQAVMNYVTAIYRHFEVDKT</sequence>
<dbReference type="PANTHER" id="PTHR23167:SF69">
    <property type="entry name" value="FI18193P1"/>
    <property type="match status" value="1"/>
</dbReference>
<feature type="compositionally biased region" description="Low complexity" evidence="4">
    <location>
        <begin position="182"/>
        <end position="191"/>
    </location>
</feature>
<name>A0A8S3YW14_9EUPU</name>
<organism evidence="6 7">
    <name type="scientific">Candidula unifasciata</name>
    <dbReference type="NCBI Taxonomy" id="100452"/>
    <lineage>
        <taxon>Eukaryota</taxon>
        <taxon>Metazoa</taxon>
        <taxon>Spiralia</taxon>
        <taxon>Lophotrochozoa</taxon>
        <taxon>Mollusca</taxon>
        <taxon>Gastropoda</taxon>
        <taxon>Heterobranchia</taxon>
        <taxon>Euthyneura</taxon>
        <taxon>Panpulmonata</taxon>
        <taxon>Eupulmonata</taxon>
        <taxon>Stylommatophora</taxon>
        <taxon>Helicina</taxon>
        <taxon>Helicoidea</taxon>
        <taxon>Geomitridae</taxon>
        <taxon>Candidula</taxon>
    </lineage>
</organism>
<feature type="coiled-coil region" evidence="3">
    <location>
        <begin position="627"/>
        <end position="763"/>
    </location>
</feature>
<feature type="region of interest" description="Disordered" evidence="4">
    <location>
        <begin position="915"/>
        <end position="934"/>
    </location>
</feature>
<dbReference type="SUPFAM" id="SSF47576">
    <property type="entry name" value="Calponin-homology domain, CH-domain"/>
    <property type="match status" value="1"/>
</dbReference>
<dbReference type="InterPro" id="IPR036872">
    <property type="entry name" value="CH_dom_sf"/>
</dbReference>
<dbReference type="Gene3D" id="1.10.418.10">
    <property type="entry name" value="Calponin-like domain"/>
    <property type="match status" value="1"/>
</dbReference>
<comment type="similarity">
    <text evidence="1">Belongs to the cytospin-A family.</text>
</comment>
<dbReference type="AlphaFoldDB" id="A0A8S3YW14"/>
<dbReference type="PANTHER" id="PTHR23167">
    <property type="entry name" value="CALPONIN HOMOLOGY DOMAIN-CONTAINING PROTEIN DDB_G0272472-RELATED"/>
    <property type="match status" value="1"/>
</dbReference>
<accession>A0A8S3YW14</accession>
<keyword evidence="2 3" id="KW-0175">Coiled coil</keyword>
<gene>
    <name evidence="6" type="ORF">CUNI_LOCUS4928</name>
</gene>
<dbReference type="InterPro" id="IPR001715">
    <property type="entry name" value="CH_dom"/>
</dbReference>
<evidence type="ECO:0000256" key="1">
    <source>
        <dbReference type="ARBA" id="ARBA00009452"/>
    </source>
</evidence>
<evidence type="ECO:0000256" key="3">
    <source>
        <dbReference type="SAM" id="Coils"/>
    </source>
</evidence>
<dbReference type="PROSITE" id="PS50021">
    <property type="entry name" value="CH"/>
    <property type="match status" value="1"/>
</dbReference>
<feature type="compositionally biased region" description="Polar residues" evidence="4">
    <location>
        <begin position="915"/>
        <end position="930"/>
    </location>
</feature>
<dbReference type="OrthoDB" id="21607at2759"/>
<feature type="coiled-coil region" evidence="3">
    <location>
        <begin position="449"/>
        <end position="483"/>
    </location>
</feature>
<proteinExistence type="inferred from homology"/>
<feature type="coiled-coil region" evidence="3">
    <location>
        <begin position="228"/>
        <end position="292"/>
    </location>
</feature>
<evidence type="ECO:0000259" key="5">
    <source>
        <dbReference type="PROSITE" id="PS50021"/>
    </source>
</evidence>